<accession>A0A417YR33</accession>
<evidence type="ECO:0000313" key="4">
    <source>
        <dbReference type="Proteomes" id="UP000284416"/>
    </source>
</evidence>
<dbReference type="AlphaFoldDB" id="A0A417YR33"/>
<dbReference type="InterPro" id="IPR005021">
    <property type="entry name" value="Terminase_largesu-like"/>
</dbReference>
<keyword evidence="4" id="KW-1185">Reference proteome</keyword>
<dbReference type="PANTHER" id="PTHR41287">
    <property type="match status" value="1"/>
</dbReference>
<name>A0A417YR33_9BACI</name>
<comment type="caution">
    <text evidence="3">The sequence shown here is derived from an EMBL/GenBank/DDBJ whole genome shotgun (WGS) entry which is preliminary data.</text>
</comment>
<feature type="domain" description="Terminase large subunit-like endonuclease" evidence="2">
    <location>
        <begin position="271"/>
        <end position="554"/>
    </location>
</feature>
<dbReference type="Pfam" id="PF20441">
    <property type="entry name" value="TerL_nuclease"/>
    <property type="match status" value="1"/>
</dbReference>
<organism evidence="3 4">
    <name type="scientific">Neobacillus notoginsengisoli</name>
    <dbReference type="NCBI Taxonomy" id="1578198"/>
    <lineage>
        <taxon>Bacteria</taxon>
        <taxon>Bacillati</taxon>
        <taxon>Bacillota</taxon>
        <taxon>Bacilli</taxon>
        <taxon>Bacillales</taxon>
        <taxon>Bacillaceae</taxon>
        <taxon>Neobacillus</taxon>
    </lineage>
</organism>
<dbReference type="InterPro" id="IPR046461">
    <property type="entry name" value="TerL_ATPase"/>
</dbReference>
<dbReference type="Gene3D" id="3.40.50.300">
    <property type="entry name" value="P-loop containing nucleotide triphosphate hydrolases"/>
    <property type="match status" value="1"/>
</dbReference>
<feature type="domain" description="Terminase large subunit-like ATPase" evidence="1">
    <location>
        <begin position="78"/>
        <end position="266"/>
    </location>
</feature>
<dbReference type="OrthoDB" id="9760250at2"/>
<protein>
    <submittedName>
        <fullName evidence="3">Terminase large subunit</fullName>
    </submittedName>
</protein>
<sequence length="581" mass="66851">MIDFETNYADIFAKEVERKPKLFPDSVKLAVKRYRKWQKRKDIWFDVEKANAMLYFTETFLKHAKGRWAGQPLILESWQKFFFANIYGWQKYNENGKAVRVIRTAYLQVPKKNGKTIMGGSPVIYGMYGEGVKGADFYISANTFEQCQNAAIPIALTIENSPDLRPGTRIYKGKEDTIRSIKYTFVEDGIKYANTLKVLTKDNAGNEGKNPYVNYFDEVHAQMDREQFDNLRSAQIAQDEPLNIITSTAGKQSGSLGAQIYAYAKEVVKDDNDDSWFGMIYEPNKKFDWEDRKVWLMVNPNMGVSVNMEFLENAFKEAQQNSFNKAEFMSKHLDVFVNYAETYFDKEELERMLVEDIGEIAGETAVVGVDLSRRTDLTCVSINVPSFDDHGEPLLKVKQMYFIPEFGIEEKELQRNVPYRELAKAGYVTLCPGKTVDEDMVDEYVQWVFEHCNLVQINYDPALAEKLVERWEMLGLQCVEVPQYPTHMNEPFDDFEILLLQERTVNGEIRAAIVTDNPLLIFCAQNAKIITNINNLKAPSKRKSPEHIDGFVACLIGHKETLNMMDISTDGLDEMISKIYR</sequence>
<proteinExistence type="predicted"/>
<dbReference type="InterPro" id="IPR027417">
    <property type="entry name" value="P-loop_NTPase"/>
</dbReference>
<dbReference type="PANTHER" id="PTHR41287:SF1">
    <property type="entry name" value="PROTEIN YMFN"/>
    <property type="match status" value="1"/>
</dbReference>
<dbReference type="GO" id="GO:0004519">
    <property type="term" value="F:endonuclease activity"/>
    <property type="evidence" value="ECO:0007669"/>
    <property type="project" value="InterPro"/>
</dbReference>
<dbReference type="RefSeq" id="WP_118922279.1">
    <property type="nucleotide sequence ID" value="NZ_QWEG01000010.1"/>
</dbReference>
<evidence type="ECO:0000259" key="1">
    <source>
        <dbReference type="Pfam" id="PF03354"/>
    </source>
</evidence>
<dbReference type="InterPro" id="IPR046462">
    <property type="entry name" value="TerL_nuclease"/>
</dbReference>
<reference evidence="3 4" key="1">
    <citation type="journal article" date="2017" name="Int. J. Syst. Evol. Microbiol.">
        <title>Bacillus notoginsengisoli sp. nov., a novel bacterium isolated from the rhizosphere of Panax notoginseng.</title>
        <authorList>
            <person name="Zhang M.Y."/>
            <person name="Cheng J."/>
            <person name="Cai Y."/>
            <person name="Zhang T.Y."/>
            <person name="Wu Y.Y."/>
            <person name="Manikprabhu D."/>
            <person name="Li W.J."/>
            <person name="Zhang Y.X."/>
        </authorList>
    </citation>
    <scope>NUCLEOTIDE SEQUENCE [LARGE SCALE GENOMIC DNA]</scope>
    <source>
        <strain evidence="3 4">JCM 30743</strain>
    </source>
</reference>
<dbReference type="Pfam" id="PF03354">
    <property type="entry name" value="TerL_ATPase"/>
    <property type="match status" value="1"/>
</dbReference>
<dbReference type="Proteomes" id="UP000284416">
    <property type="component" value="Unassembled WGS sequence"/>
</dbReference>
<evidence type="ECO:0000313" key="3">
    <source>
        <dbReference type="EMBL" id="RHW37312.1"/>
    </source>
</evidence>
<dbReference type="EMBL" id="QWEG01000010">
    <property type="protein sequence ID" value="RHW37312.1"/>
    <property type="molecule type" value="Genomic_DNA"/>
</dbReference>
<gene>
    <name evidence="3" type="ORF">D1B31_16230</name>
</gene>
<evidence type="ECO:0000259" key="2">
    <source>
        <dbReference type="Pfam" id="PF20441"/>
    </source>
</evidence>